<dbReference type="GeneID" id="54558064"/>
<dbReference type="AlphaFoldDB" id="A0A6A6CWQ8"/>
<dbReference type="SUPFAM" id="SSF52047">
    <property type="entry name" value="RNI-like"/>
    <property type="match status" value="1"/>
</dbReference>
<dbReference type="EMBL" id="ML993584">
    <property type="protein sequence ID" value="KAF2171143.1"/>
    <property type="molecule type" value="Genomic_DNA"/>
</dbReference>
<keyword evidence="2" id="KW-1185">Reference proteome</keyword>
<evidence type="ECO:0008006" key="3">
    <source>
        <dbReference type="Google" id="ProtNLM"/>
    </source>
</evidence>
<accession>A0A6A6CWQ8</accession>
<sequence length="401" mass="45965">MSHILDLPVEVLQLVANHSVDLTILRLVCRHFNAAFLDAFGKRYLRNLQCFVLDACRIKRLKSITSQPHLVRYIQDVTITFSALEGTSPVHIPMAFKKNDDVTKWYALHLEYRQRAAKSFSNRVPDLTAFVSTLKDLRAAGRPRLHLDFTDYTTTKSPTTICLTPNHVASIFEKIIASGCTISVLRVGQTAFLESTRQRSRFDQYMRVGQSLDNLDIDLADETQDLGLAAIMKATTCLRTLHLADSHVQGSYDVFDSMSYQPRLVRLNTLLTASPVTLRKVQLFSAAFHPSALLAALWSWRTTLQHLRLYLVYLTSRENDWLQVFQCLESSMEVLERFEVLGLMEQSRGIRLIEEERVSGRLHLIDLDGHLSSCMMLRGRENVQRALQQNIHRGMWETVWE</sequence>
<organism evidence="1 2">
    <name type="scientific">Zasmidium cellare ATCC 36951</name>
    <dbReference type="NCBI Taxonomy" id="1080233"/>
    <lineage>
        <taxon>Eukaryota</taxon>
        <taxon>Fungi</taxon>
        <taxon>Dikarya</taxon>
        <taxon>Ascomycota</taxon>
        <taxon>Pezizomycotina</taxon>
        <taxon>Dothideomycetes</taxon>
        <taxon>Dothideomycetidae</taxon>
        <taxon>Mycosphaerellales</taxon>
        <taxon>Mycosphaerellaceae</taxon>
        <taxon>Zasmidium</taxon>
    </lineage>
</organism>
<protein>
    <recommendedName>
        <fullName evidence="3">F-box domain-containing protein</fullName>
    </recommendedName>
</protein>
<evidence type="ECO:0000313" key="1">
    <source>
        <dbReference type="EMBL" id="KAF2171143.1"/>
    </source>
</evidence>
<reference evidence="1" key="1">
    <citation type="journal article" date="2020" name="Stud. Mycol.">
        <title>101 Dothideomycetes genomes: a test case for predicting lifestyles and emergence of pathogens.</title>
        <authorList>
            <person name="Haridas S."/>
            <person name="Albert R."/>
            <person name="Binder M."/>
            <person name="Bloem J."/>
            <person name="Labutti K."/>
            <person name="Salamov A."/>
            <person name="Andreopoulos B."/>
            <person name="Baker S."/>
            <person name="Barry K."/>
            <person name="Bills G."/>
            <person name="Bluhm B."/>
            <person name="Cannon C."/>
            <person name="Castanera R."/>
            <person name="Culley D."/>
            <person name="Daum C."/>
            <person name="Ezra D."/>
            <person name="Gonzalez J."/>
            <person name="Henrissat B."/>
            <person name="Kuo A."/>
            <person name="Liang C."/>
            <person name="Lipzen A."/>
            <person name="Lutzoni F."/>
            <person name="Magnuson J."/>
            <person name="Mondo S."/>
            <person name="Nolan M."/>
            <person name="Ohm R."/>
            <person name="Pangilinan J."/>
            <person name="Park H.-J."/>
            <person name="Ramirez L."/>
            <person name="Alfaro M."/>
            <person name="Sun H."/>
            <person name="Tritt A."/>
            <person name="Yoshinaga Y."/>
            <person name="Zwiers L.-H."/>
            <person name="Turgeon B."/>
            <person name="Goodwin S."/>
            <person name="Spatafora J."/>
            <person name="Crous P."/>
            <person name="Grigoriev I."/>
        </authorList>
    </citation>
    <scope>NUCLEOTIDE SEQUENCE</scope>
    <source>
        <strain evidence="1">ATCC 36951</strain>
    </source>
</reference>
<dbReference type="RefSeq" id="XP_033672032.1">
    <property type="nucleotide sequence ID" value="XM_033804792.1"/>
</dbReference>
<name>A0A6A6CWQ8_ZASCE</name>
<dbReference type="Proteomes" id="UP000799537">
    <property type="component" value="Unassembled WGS sequence"/>
</dbReference>
<dbReference type="OrthoDB" id="3650226at2759"/>
<proteinExistence type="predicted"/>
<gene>
    <name evidence="1" type="ORF">M409DRAFT_19114</name>
</gene>
<evidence type="ECO:0000313" key="2">
    <source>
        <dbReference type="Proteomes" id="UP000799537"/>
    </source>
</evidence>